<reference evidence="2 3" key="1">
    <citation type="journal article" date="2012" name="J. Bacteriol.">
        <title>Complete genome sequence of Nocardia brasiliensis HUJEG-1.</title>
        <authorList>
            <person name="Vera-Cabrera L."/>
            <person name="Ortiz-Lopez R."/>
            <person name="Elizondo-Gonzalez R."/>
            <person name="Perez-Maya A.A."/>
            <person name="Ocampo-Candiani J."/>
        </authorList>
    </citation>
    <scope>NUCLEOTIDE SEQUENCE [LARGE SCALE GENOMIC DNA]</scope>
    <source>
        <strain evidence="3">ATCC 700358</strain>
    </source>
</reference>
<dbReference type="HOGENOM" id="CLU_2845411_0_0_11"/>
<dbReference type="EMBL" id="CP003876">
    <property type="protein sequence ID" value="AFU05861.1"/>
    <property type="molecule type" value="Genomic_DNA"/>
</dbReference>
<protein>
    <submittedName>
        <fullName evidence="2">Uncharacterized protein</fullName>
    </submittedName>
</protein>
<dbReference type="AlphaFoldDB" id="K0FDW2"/>
<proteinExistence type="predicted"/>
<name>K0FDW2_NOCB7</name>
<evidence type="ECO:0000313" key="2">
    <source>
        <dbReference type="EMBL" id="AFU05861.1"/>
    </source>
</evidence>
<feature type="region of interest" description="Disordered" evidence="1">
    <location>
        <begin position="41"/>
        <end position="65"/>
    </location>
</feature>
<gene>
    <name evidence="2" type="ORF">O3I_039570</name>
</gene>
<evidence type="ECO:0000313" key="3">
    <source>
        <dbReference type="Proteomes" id="UP000006304"/>
    </source>
</evidence>
<keyword evidence="3" id="KW-1185">Reference proteome</keyword>
<evidence type="ECO:0000256" key="1">
    <source>
        <dbReference type="SAM" id="MobiDB-lite"/>
    </source>
</evidence>
<organism evidence="2 3">
    <name type="scientific">Nocardia brasiliensis (strain ATCC 700358 / HUJEG-1)</name>
    <dbReference type="NCBI Taxonomy" id="1133849"/>
    <lineage>
        <taxon>Bacteria</taxon>
        <taxon>Bacillati</taxon>
        <taxon>Actinomycetota</taxon>
        <taxon>Actinomycetes</taxon>
        <taxon>Mycobacteriales</taxon>
        <taxon>Nocardiaceae</taxon>
        <taxon>Nocardia</taxon>
    </lineage>
</organism>
<dbReference type="KEGG" id="nbr:O3I_039570"/>
<dbReference type="Proteomes" id="UP000006304">
    <property type="component" value="Chromosome"/>
</dbReference>
<sequence length="65" mass="7097">MAAAVLFAVGAWPTGRAAVRRRIRCAQWGFRAVRSGRSRRRRAIRTARARGAPYRAASSGLSRAA</sequence>
<accession>K0FDW2</accession>
<dbReference type="STRING" id="1133849.O3I_039570"/>